<evidence type="ECO:0000256" key="1">
    <source>
        <dbReference type="PROSITE-ProRule" id="PRU00221"/>
    </source>
</evidence>
<dbReference type="InterPro" id="IPR015943">
    <property type="entry name" value="WD40/YVTN_repeat-like_dom_sf"/>
</dbReference>
<gene>
    <name evidence="3" type="ORF">M9Y10_008749</name>
</gene>
<dbReference type="InterPro" id="IPR001680">
    <property type="entry name" value="WD40_rpt"/>
</dbReference>
<comment type="caution">
    <text evidence="3">The sequence shown here is derived from an EMBL/GenBank/DDBJ whole genome shotgun (WGS) entry which is preliminary data.</text>
</comment>
<feature type="coiled-coil region" evidence="2">
    <location>
        <begin position="1107"/>
        <end position="1180"/>
    </location>
</feature>
<dbReference type="InterPro" id="IPR011047">
    <property type="entry name" value="Quinoprotein_ADH-like_sf"/>
</dbReference>
<feature type="coiled-coil region" evidence="2">
    <location>
        <begin position="874"/>
        <end position="961"/>
    </location>
</feature>
<evidence type="ECO:0000313" key="4">
    <source>
        <dbReference type="Proteomes" id="UP001470230"/>
    </source>
</evidence>
<dbReference type="PROSITE" id="PS50082">
    <property type="entry name" value="WD_REPEATS_2"/>
    <property type="match status" value="1"/>
</dbReference>
<dbReference type="PANTHER" id="PTHR32215">
    <property type="entry name" value="CILIA- AND FLAGELLA-ASSOCIATED PROTEIN 57"/>
    <property type="match status" value="1"/>
</dbReference>
<reference evidence="3 4" key="1">
    <citation type="submission" date="2024-04" db="EMBL/GenBank/DDBJ databases">
        <title>Tritrichomonas musculus Genome.</title>
        <authorList>
            <person name="Alves-Ferreira E."/>
            <person name="Grigg M."/>
            <person name="Lorenzi H."/>
            <person name="Galac M."/>
        </authorList>
    </citation>
    <scope>NUCLEOTIDE SEQUENCE [LARGE SCALE GENOMIC DNA]</scope>
    <source>
        <strain evidence="3 4">EAF2021</strain>
    </source>
</reference>
<dbReference type="Gene3D" id="1.10.287.1490">
    <property type="match status" value="1"/>
</dbReference>
<dbReference type="PROSITE" id="PS50294">
    <property type="entry name" value="WD_REPEATS_REGION"/>
    <property type="match status" value="1"/>
</dbReference>
<evidence type="ECO:0008006" key="5">
    <source>
        <dbReference type="Google" id="ProtNLM"/>
    </source>
</evidence>
<accession>A0ABR2IZY5</accession>
<evidence type="ECO:0000313" key="3">
    <source>
        <dbReference type="EMBL" id="KAK8870851.1"/>
    </source>
</evidence>
<keyword evidence="4" id="KW-1185">Reference proteome</keyword>
<dbReference type="Pfam" id="PF00400">
    <property type="entry name" value="WD40"/>
    <property type="match status" value="3"/>
</dbReference>
<organism evidence="3 4">
    <name type="scientific">Tritrichomonas musculus</name>
    <dbReference type="NCBI Taxonomy" id="1915356"/>
    <lineage>
        <taxon>Eukaryota</taxon>
        <taxon>Metamonada</taxon>
        <taxon>Parabasalia</taxon>
        <taxon>Tritrichomonadida</taxon>
        <taxon>Tritrichomonadidae</taxon>
        <taxon>Tritrichomonas</taxon>
    </lineage>
</organism>
<dbReference type="SUPFAM" id="SSF50998">
    <property type="entry name" value="Quinoprotein alcohol dehydrogenase-like"/>
    <property type="match status" value="1"/>
</dbReference>
<dbReference type="InterPro" id="IPR052993">
    <property type="entry name" value="CFA-57"/>
</dbReference>
<name>A0ABR2IZY5_9EUKA</name>
<dbReference type="EMBL" id="JAPFFF010000014">
    <property type="protein sequence ID" value="KAK8870851.1"/>
    <property type="molecule type" value="Genomic_DNA"/>
</dbReference>
<dbReference type="Gene3D" id="2.130.10.10">
    <property type="entry name" value="YVTN repeat-like/Quinoprotein amine dehydrogenase"/>
    <property type="match status" value="2"/>
</dbReference>
<protein>
    <recommendedName>
        <fullName evidence="5">Cilia- and flagella-associated protein 57</fullName>
    </recommendedName>
</protein>
<dbReference type="SMART" id="SM00320">
    <property type="entry name" value="WD40"/>
    <property type="match status" value="6"/>
</dbReference>
<feature type="repeat" description="WD" evidence="1">
    <location>
        <begin position="501"/>
        <end position="536"/>
    </location>
</feature>
<dbReference type="PANTHER" id="PTHR32215:SF0">
    <property type="entry name" value="CILIA- AND FLAGELLA-ASSOCIATED PROTEIN 57"/>
    <property type="match status" value="1"/>
</dbReference>
<sequence length="1264" mass="143151">MTSYTGLRLEPVSALGVNLLPNGTIHWNGSRQFFYPVGLHIRSYHLETNQMQFMFPERFESGCAEVIKIWDVSCTVNGQFIAISEVFRPNFGVLSIYDTETQVAHVHLRHADIQKFTSVSFSNDGSMVAALGVGPEATRVVVWKMGRQVSLAASFIVPATTKGVAFDPQDSFRLLIFGSSKIANVLINTIDKVQKEISVPDISSFDQFCFISAVPGLLLVSSGQFLITIMNDQVVEVSSPTKSKIDILTSTRNLVFCVCQGIIHFFKANNCEPYVIPLGPLDLHVTSITEISPSPDGDLAVVFNDDSFVQLLDLNVAQKILKQQQDAIASEEMKLDQEQEDEINDFIKSQTSFNTIPSNVVDTTEMQQFIGLFSPLPIRYHIGPIVAIATCPRKPLLATCGGSDRTLLVWNLAKRCIIASEKLTEPVNSCSFHPSGDLLAVGTSEKLLFYSLTFDSLVLRSKWESLSCTCVSFSNGGHLLAAGSLLIKVIATYSGKTVTSLRGHNLSVKSIEWAPNDAFFVSSGIDGNVFKWSAKSWDRELLYALSSQCIGSLLLQSSIFEEESNKLIPSYNCLIVSSNNTIYDLEMKSERGPKKKLNITAITMPVNFSLISGDQRGNLQVIPYPLLPAGEDTPFHIGIENAVHTSAVHCIVSSSDGQTLFTASEDSSIFVFNIVQPHQMVIAAPVSLALSRDEQSFLIEREAFEEKQENLSRLREMLNLHRSQFQCAKTKLSEQQSREVVQQKNKWQMTLCSLKKQVYALSKQKTEQEKKATDIIVESDEQHTINIKAVKELYENKLTEQTKEAAKLMKEKVKVQCDYENKLHQMTEDYKGKLQEKRENAQMQLEVQAMDNVECEKEFKQIQRLQGEEKIVLKHEHELEMEKFKEDFEQQIAKLNNDIEGIRTELVGLQDIHDGNVEQTTNLENAKRRLNGENRELEKQKQECNNKINQLKTELVSRSERVARQTNNLISLKTRNDELQKWRSVMDYRSNELKNQVEPKAREIDELRKNISDNEAMLRQLKESNLKDTLELEKMEAEINGLYNEILKAENQSQKCEATINQFKNKVHSIYTEIEPEHWANEVTKLYNEFVTEQEIEQEDLALIDTFAEFDRHKEALTEKVEQLRIKAEEDSENSGSSFLKQINKNSALIAELGKMRAENRDLKSKLHLAQAELTKFLRKCSHESPLLETQVKQRIKSKTIALPTMTQSLMKRNHDNQSIEAPVKQKIINTNIICQPVPQTLQKRKTMSGASVTIEFFDEQKKK</sequence>
<keyword evidence="2" id="KW-0175">Coiled coil</keyword>
<dbReference type="SUPFAM" id="SSF82171">
    <property type="entry name" value="DPP6 N-terminal domain-like"/>
    <property type="match status" value="1"/>
</dbReference>
<proteinExistence type="predicted"/>
<evidence type="ECO:0000256" key="2">
    <source>
        <dbReference type="SAM" id="Coils"/>
    </source>
</evidence>
<keyword evidence="1" id="KW-0853">WD repeat</keyword>
<feature type="coiled-coil region" evidence="2">
    <location>
        <begin position="990"/>
        <end position="1066"/>
    </location>
</feature>
<dbReference type="Proteomes" id="UP001470230">
    <property type="component" value="Unassembled WGS sequence"/>
</dbReference>